<evidence type="ECO:0000313" key="2">
    <source>
        <dbReference type="Proteomes" id="UP000478052"/>
    </source>
</evidence>
<sequence>MEAQYLITYVNVNGPNIQKYLVSKRREWDGHIWRDKDSQMRQVVISKPNKTRPRGRPRQRWMDRVKKDLMQVDKTAIIEDADNRDRWRGIVEAAKGLNGL</sequence>
<reference evidence="1 2" key="1">
    <citation type="submission" date="2019-08" db="EMBL/GenBank/DDBJ databases">
        <title>Whole genome of Aphis craccivora.</title>
        <authorList>
            <person name="Voronova N.V."/>
            <person name="Shulinski R.S."/>
            <person name="Bandarenka Y.V."/>
            <person name="Zhorov D.G."/>
            <person name="Warner D."/>
        </authorList>
    </citation>
    <scope>NUCLEOTIDE SEQUENCE [LARGE SCALE GENOMIC DNA]</scope>
    <source>
        <strain evidence="1">180601</strain>
        <tissue evidence="1">Whole Body</tissue>
    </source>
</reference>
<gene>
    <name evidence="1" type="ORF">FWK35_00024121</name>
</gene>
<dbReference type="EMBL" id="VUJU01008276">
    <property type="protein sequence ID" value="KAF0733006.1"/>
    <property type="molecule type" value="Genomic_DNA"/>
</dbReference>
<comment type="caution">
    <text evidence="1">The sequence shown here is derived from an EMBL/GenBank/DDBJ whole genome shotgun (WGS) entry which is preliminary data.</text>
</comment>
<evidence type="ECO:0000313" key="1">
    <source>
        <dbReference type="EMBL" id="KAF0733006.1"/>
    </source>
</evidence>
<name>A0A6G0WZL0_APHCR</name>
<dbReference type="Proteomes" id="UP000478052">
    <property type="component" value="Unassembled WGS sequence"/>
</dbReference>
<proteinExistence type="predicted"/>
<organism evidence="1 2">
    <name type="scientific">Aphis craccivora</name>
    <name type="common">Cowpea aphid</name>
    <dbReference type="NCBI Taxonomy" id="307492"/>
    <lineage>
        <taxon>Eukaryota</taxon>
        <taxon>Metazoa</taxon>
        <taxon>Ecdysozoa</taxon>
        <taxon>Arthropoda</taxon>
        <taxon>Hexapoda</taxon>
        <taxon>Insecta</taxon>
        <taxon>Pterygota</taxon>
        <taxon>Neoptera</taxon>
        <taxon>Paraneoptera</taxon>
        <taxon>Hemiptera</taxon>
        <taxon>Sternorrhyncha</taxon>
        <taxon>Aphidomorpha</taxon>
        <taxon>Aphidoidea</taxon>
        <taxon>Aphididae</taxon>
        <taxon>Aphidini</taxon>
        <taxon>Aphis</taxon>
        <taxon>Aphis</taxon>
    </lineage>
</organism>
<accession>A0A6G0WZL0</accession>
<dbReference type="OrthoDB" id="6628709at2759"/>
<protein>
    <submittedName>
        <fullName evidence="1">Uncharacterized protein</fullName>
    </submittedName>
</protein>
<dbReference type="AlphaFoldDB" id="A0A6G0WZL0"/>
<keyword evidence="2" id="KW-1185">Reference proteome</keyword>